<dbReference type="Gene3D" id="1.10.510.10">
    <property type="entry name" value="Transferase(Phosphotransferase) domain 1"/>
    <property type="match status" value="1"/>
</dbReference>
<keyword evidence="12" id="KW-1185">Reference proteome</keyword>
<evidence type="ECO:0000256" key="4">
    <source>
        <dbReference type="ARBA" id="ARBA00022741"/>
    </source>
</evidence>
<dbReference type="GO" id="GO:0005524">
    <property type="term" value="F:ATP binding"/>
    <property type="evidence" value="ECO:0007669"/>
    <property type="project" value="UniProtKB-UniRule"/>
</dbReference>
<sequence length="523" mass="57941">MAVDNLSEPNCSSLDNSVPEFSEDITCDSSHLGMQDFQHCSVLGEEQFGKDSRDSYGLNSDGSSIMVVDSLSEPNCSSLDNSIPEFSEDIPCDYLHLGMQDFQHCSVPGEGQFGKDSRDSYGLNSDGSSIKAVDSLSEPNCSSLDNSIPELSEDIPCDYLHLGMQDFQHCSVLGERQFGKDSRDSYGFNSDGSSIMAVDSLSEPNCSSLDNSIPELSEDIPCDYLHLGMQDFQHCSVLGERQFGKDSRDSYGFNSDGSSIMAVDSLSEPNCSSLDNSISEFSEDIPCDYLHLGMQDFQHCSVPGVGQFGKDSGDSNNGSIMTPDDMSELHCSSLDYSFPENSEDLPYDFLPAVCIPDRLALRIQDFQLYSVLGKGHFGKVLLAEHKDTTKMYALKVIRKGNIELPHQLSRLLSEKSIFQTVSIRRHPFLINLFGCFHTRDHAYFAMEYAAGGDLMSNLDNNQGPFTEPRAMFYSACVVLGLEYLHEQKIIHRDLKVENIVLDEKGFAKITDYGLSKEVPLRKP</sequence>
<dbReference type="PROSITE" id="PS00108">
    <property type="entry name" value="PROTEIN_KINASE_ST"/>
    <property type="match status" value="1"/>
</dbReference>
<keyword evidence="5 11" id="KW-0418">Kinase</keyword>
<feature type="domain" description="Protein kinase" evidence="10">
    <location>
        <begin position="366"/>
        <end position="523"/>
    </location>
</feature>
<dbReference type="Pfam" id="PF00069">
    <property type="entry name" value="Pkinase"/>
    <property type="match status" value="1"/>
</dbReference>
<dbReference type="PANTHER" id="PTHR24356:SF246">
    <property type="entry name" value="SERINE_THREONINE-PROTEIN KINASE N1"/>
    <property type="match status" value="1"/>
</dbReference>
<keyword evidence="4 9" id="KW-0547">Nucleotide-binding</keyword>
<dbReference type="InterPro" id="IPR011009">
    <property type="entry name" value="Kinase-like_dom_sf"/>
</dbReference>
<dbReference type="EMBL" id="OW240916">
    <property type="protein sequence ID" value="CAH2296582.1"/>
    <property type="molecule type" value="Genomic_DNA"/>
</dbReference>
<evidence type="ECO:0000313" key="11">
    <source>
        <dbReference type="EMBL" id="CAH2296582.1"/>
    </source>
</evidence>
<comment type="catalytic activity">
    <reaction evidence="8">
        <text>L-seryl-[protein] + ATP = O-phospho-L-seryl-[protein] + ADP + H(+)</text>
        <dbReference type="Rhea" id="RHEA:17989"/>
        <dbReference type="Rhea" id="RHEA-COMP:9863"/>
        <dbReference type="Rhea" id="RHEA-COMP:11604"/>
        <dbReference type="ChEBI" id="CHEBI:15378"/>
        <dbReference type="ChEBI" id="CHEBI:29999"/>
        <dbReference type="ChEBI" id="CHEBI:30616"/>
        <dbReference type="ChEBI" id="CHEBI:83421"/>
        <dbReference type="ChEBI" id="CHEBI:456216"/>
        <dbReference type="EC" id="2.7.11.1"/>
    </reaction>
</comment>
<evidence type="ECO:0000256" key="1">
    <source>
        <dbReference type="ARBA" id="ARBA00012513"/>
    </source>
</evidence>
<dbReference type="GO" id="GO:0004674">
    <property type="term" value="F:protein serine/threonine kinase activity"/>
    <property type="evidence" value="ECO:0007669"/>
    <property type="project" value="UniProtKB-KW"/>
</dbReference>
<reference evidence="11" key="1">
    <citation type="submission" date="2022-03" db="EMBL/GenBank/DDBJ databases">
        <authorList>
            <person name="Alioto T."/>
            <person name="Alioto T."/>
            <person name="Gomez Garrido J."/>
        </authorList>
    </citation>
    <scope>NUCLEOTIDE SEQUENCE</scope>
</reference>
<dbReference type="GO" id="GO:0035556">
    <property type="term" value="P:intracellular signal transduction"/>
    <property type="evidence" value="ECO:0007669"/>
    <property type="project" value="TreeGrafter"/>
</dbReference>
<dbReference type="SUPFAM" id="SSF56112">
    <property type="entry name" value="Protein kinase-like (PK-like)"/>
    <property type="match status" value="1"/>
</dbReference>
<dbReference type="SMART" id="SM00220">
    <property type="entry name" value="S_TKc"/>
    <property type="match status" value="1"/>
</dbReference>
<evidence type="ECO:0000256" key="3">
    <source>
        <dbReference type="ARBA" id="ARBA00022679"/>
    </source>
</evidence>
<dbReference type="EC" id="2.7.11.1" evidence="1"/>
<dbReference type="FunFam" id="3.30.200.20:FF:000474">
    <property type="entry name" value="Serine/threonine-protein kinase N2-like"/>
    <property type="match status" value="1"/>
</dbReference>
<name>A0AAD1W750_PELCU</name>
<dbReference type="AlphaFoldDB" id="A0AAD1W750"/>
<organism evidence="11 12">
    <name type="scientific">Pelobates cultripes</name>
    <name type="common">Western spadefoot toad</name>
    <dbReference type="NCBI Taxonomy" id="61616"/>
    <lineage>
        <taxon>Eukaryota</taxon>
        <taxon>Metazoa</taxon>
        <taxon>Chordata</taxon>
        <taxon>Craniata</taxon>
        <taxon>Vertebrata</taxon>
        <taxon>Euteleostomi</taxon>
        <taxon>Amphibia</taxon>
        <taxon>Batrachia</taxon>
        <taxon>Anura</taxon>
        <taxon>Pelobatoidea</taxon>
        <taxon>Pelobatidae</taxon>
        <taxon>Pelobates</taxon>
    </lineage>
</organism>
<evidence type="ECO:0000256" key="9">
    <source>
        <dbReference type="PROSITE-ProRule" id="PRU10141"/>
    </source>
</evidence>
<dbReference type="InterPro" id="IPR050236">
    <property type="entry name" value="Ser_Thr_kinase_AGC"/>
</dbReference>
<dbReference type="InterPro" id="IPR017441">
    <property type="entry name" value="Protein_kinase_ATP_BS"/>
</dbReference>
<dbReference type="Proteomes" id="UP001295444">
    <property type="component" value="Chromosome 05"/>
</dbReference>
<gene>
    <name evidence="11" type="ORF">PECUL_23A002505</name>
</gene>
<protein>
    <recommendedName>
        <fullName evidence="1">non-specific serine/threonine protein kinase</fullName>
        <ecNumber evidence="1">2.7.11.1</ecNumber>
    </recommendedName>
</protein>
<evidence type="ECO:0000256" key="7">
    <source>
        <dbReference type="ARBA" id="ARBA00047899"/>
    </source>
</evidence>
<dbReference type="Gene3D" id="3.30.200.20">
    <property type="entry name" value="Phosphorylase Kinase, domain 1"/>
    <property type="match status" value="1"/>
</dbReference>
<proteinExistence type="predicted"/>
<evidence type="ECO:0000259" key="10">
    <source>
        <dbReference type="PROSITE" id="PS50011"/>
    </source>
</evidence>
<comment type="catalytic activity">
    <reaction evidence="7">
        <text>L-threonyl-[protein] + ATP = O-phospho-L-threonyl-[protein] + ADP + H(+)</text>
        <dbReference type="Rhea" id="RHEA:46608"/>
        <dbReference type="Rhea" id="RHEA-COMP:11060"/>
        <dbReference type="Rhea" id="RHEA-COMP:11605"/>
        <dbReference type="ChEBI" id="CHEBI:15378"/>
        <dbReference type="ChEBI" id="CHEBI:30013"/>
        <dbReference type="ChEBI" id="CHEBI:30616"/>
        <dbReference type="ChEBI" id="CHEBI:61977"/>
        <dbReference type="ChEBI" id="CHEBI:456216"/>
        <dbReference type="EC" id="2.7.11.1"/>
    </reaction>
</comment>
<evidence type="ECO:0000256" key="2">
    <source>
        <dbReference type="ARBA" id="ARBA00022527"/>
    </source>
</evidence>
<evidence type="ECO:0000256" key="5">
    <source>
        <dbReference type="ARBA" id="ARBA00022777"/>
    </source>
</evidence>
<evidence type="ECO:0000256" key="6">
    <source>
        <dbReference type="ARBA" id="ARBA00022840"/>
    </source>
</evidence>
<evidence type="ECO:0000313" key="12">
    <source>
        <dbReference type="Proteomes" id="UP001295444"/>
    </source>
</evidence>
<keyword evidence="2" id="KW-0723">Serine/threonine-protein kinase</keyword>
<feature type="binding site" evidence="9">
    <location>
        <position position="399"/>
    </location>
    <ligand>
        <name>ATP</name>
        <dbReference type="ChEBI" id="CHEBI:30616"/>
    </ligand>
</feature>
<evidence type="ECO:0000256" key="8">
    <source>
        <dbReference type="ARBA" id="ARBA00048679"/>
    </source>
</evidence>
<dbReference type="InterPro" id="IPR000719">
    <property type="entry name" value="Prot_kinase_dom"/>
</dbReference>
<dbReference type="InterPro" id="IPR008271">
    <property type="entry name" value="Ser/Thr_kinase_AS"/>
</dbReference>
<dbReference type="PANTHER" id="PTHR24356">
    <property type="entry name" value="SERINE/THREONINE-PROTEIN KINASE"/>
    <property type="match status" value="1"/>
</dbReference>
<keyword evidence="3" id="KW-0808">Transferase</keyword>
<dbReference type="PROSITE" id="PS50011">
    <property type="entry name" value="PROTEIN_KINASE_DOM"/>
    <property type="match status" value="1"/>
</dbReference>
<keyword evidence="6 9" id="KW-0067">ATP-binding</keyword>
<dbReference type="PROSITE" id="PS00107">
    <property type="entry name" value="PROTEIN_KINASE_ATP"/>
    <property type="match status" value="1"/>
</dbReference>
<accession>A0AAD1W750</accession>